<dbReference type="HOGENOM" id="CLU_073170_0_0_1"/>
<dbReference type="Proteomes" id="UP000008068">
    <property type="component" value="Unassembled WGS sequence"/>
</dbReference>
<dbReference type="Pfam" id="PF00646">
    <property type="entry name" value="F-box"/>
    <property type="match status" value="1"/>
</dbReference>
<evidence type="ECO:0000313" key="2">
    <source>
        <dbReference type="EMBL" id="EGT45309.1"/>
    </source>
</evidence>
<protein>
    <recommendedName>
        <fullName evidence="1">F-box domain-containing protein</fullName>
    </recommendedName>
</protein>
<dbReference type="OrthoDB" id="7600185at2759"/>
<dbReference type="InterPro" id="IPR001810">
    <property type="entry name" value="F-box_dom"/>
</dbReference>
<dbReference type="SMART" id="SM00256">
    <property type="entry name" value="FBOX"/>
    <property type="match status" value="1"/>
</dbReference>
<dbReference type="PROSITE" id="PS50181">
    <property type="entry name" value="FBOX"/>
    <property type="match status" value="1"/>
</dbReference>
<proteinExistence type="predicted"/>
<dbReference type="InterPro" id="IPR040161">
    <property type="entry name" value="FB224"/>
</dbReference>
<dbReference type="InParanoid" id="G0MW04"/>
<keyword evidence="3" id="KW-1185">Reference proteome</keyword>
<sequence>MAFYQNSEFKGTDYDGSSKPKFSDLPIEVVYKIVDKLEPVHRIFLRYVSKSLRTIVDDLQYPLRQMEFHEIENGLKIFLNHVEKVKFTRTKNGCEVKTRYQKAVIKGGNYLELALGLLESILSNPRLRLNSLIFGHHHNAKVFSYCIKTLAANEKIPKIYTANLSISASKPTIIKHTVSGITGLLSLISKDELKILKLKTADEATMAEVMRTEFFKTIQATKIHKSVLENSIFIDFG</sequence>
<dbReference type="EMBL" id="GL379815">
    <property type="protein sequence ID" value="EGT45309.1"/>
    <property type="molecule type" value="Genomic_DNA"/>
</dbReference>
<name>G0MW04_CAEBE</name>
<evidence type="ECO:0000259" key="1">
    <source>
        <dbReference type="PROSITE" id="PS50181"/>
    </source>
</evidence>
<feature type="domain" description="F-box" evidence="1">
    <location>
        <begin position="19"/>
        <end position="66"/>
    </location>
</feature>
<dbReference type="PANTHER" id="PTHR23015:SF4">
    <property type="entry name" value="DUF38 DOMAIN-CONTAINING PROTEIN-RELATED"/>
    <property type="match status" value="1"/>
</dbReference>
<dbReference type="SUPFAM" id="SSF81383">
    <property type="entry name" value="F-box domain"/>
    <property type="match status" value="1"/>
</dbReference>
<dbReference type="InterPro" id="IPR036047">
    <property type="entry name" value="F-box-like_dom_sf"/>
</dbReference>
<accession>G0MW04</accession>
<dbReference type="GO" id="GO:0045087">
    <property type="term" value="P:innate immune response"/>
    <property type="evidence" value="ECO:0007669"/>
    <property type="project" value="TreeGrafter"/>
</dbReference>
<dbReference type="AlphaFoldDB" id="G0MW04"/>
<dbReference type="PANTHER" id="PTHR23015">
    <property type="entry name" value="UNCHARACTERIZED C.ELEGANS PROTEIN"/>
    <property type="match status" value="1"/>
</dbReference>
<gene>
    <name evidence="2" type="ORF">CAEBREN_16887</name>
</gene>
<organism evidence="3">
    <name type="scientific">Caenorhabditis brenneri</name>
    <name type="common">Nematode worm</name>
    <dbReference type="NCBI Taxonomy" id="135651"/>
    <lineage>
        <taxon>Eukaryota</taxon>
        <taxon>Metazoa</taxon>
        <taxon>Ecdysozoa</taxon>
        <taxon>Nematoda</taxon>
        <taxon>Chromadorea</taxon>
        <taxon>Rhabditida</taxon>
        <taxon>Rhabditina</taxon>
        <taxon>Rhabditomorpha</taxon>
        <taxon>Rhabditoidea</taxon>
        <taxon>Rhabditidae</taxon>
        <taxon>Peloderinae</taxon>
        <taxon>Caenorhabditis</taxon>
    </lineage>
</organism>
<reference evidence="3" key="1">
    <citation type="submission" date="2011-07" db="EMBL/GenBank/DDBJ databases">
        <authorList>
            <consortium name="Caenorhabditis brenneri Sequencing and Analysis Consortium"/>
            <person name="Wilson R.K."/>
        </authorList>
    </citation>
    <scope>NUCLEOTIDE SEQUENCE [LARGE SCALE GENOMIC DNA]</scope>
    <source>
        <strain evidence="3">PB2801</strain>
    </source>
</reference>
<evidence type="ECO:0000313" key="3">
    <source>
        <dbReference type="Proteomes" id="UP000008068"/>
    </source>
</evidence>
<dbReference type="CDD" id="cd22150">
    <property type="entry name" value="F-box_CeFBXA-like"/>
    <property type="match status" value="1"/>
</dbReference>